<dbReference type="Gene3D" id="2.40.260.10">
    <property type="entry name" value="Sortase"/>
    <property type="match status" value="1"/>
</dbReference>
<keyword evidence="3" id="KW-0732">Signal</keyword>
<comment type="caution">
    <text evidence="4">The sequence shown here is derived from an EMBL/GenBank/DDBJ whole genome shotgun (WGS) entry which is preliminary data.</text>
</comment>
<feature type="chain" id="PRO_5045758709" evidence="3">
    <location>
        <begin position="26"/>
        <end position="219"/>
    </location>
</feature>
<dbReference type="InterPro" id="IPR005754">
    <property type="entry name" value="Sortase"/>
</dbReference>
<dbReference type="EMBL" id="JAKIJS010000001">
    <property type="protein sequence ID" value="MCF6138602.1"/>
    <property type="molecule type" value="Genomic_DNA"/>
</dbReference>
<feature type="compositionally biased region" description="Low complexity" evidence="2">
    <location>
        <begin position="35"/>
        <end position="44"/>
    </location>
</feature>
<feature type="region of interest" description="Disordered" evidence="2">
    <location>
        <begin position="25"/>
        <end position="66"/>
    </location>
</feature>
<dbReference type="NCBIfam" id="TIGR01076">
    <property type="entry name" value="sortase_fam"/>
    <property type="match status" value="1"/>
</dbReference>
<gene>
    <name evidence="4" type="ORF">L2716_12765</name>
</gene>
<accession>A0ABS9H0S4</accession>
<dbReference type="InterPro" id="IPR042001">
    <property type="entry name" value="Sortase_F"/>
</dbReference>
<feature type="compositionally biased region" description="Polar residues" evidence="2">
    <location>
        <begin position="51"/>
        <end position="62"/>
    </location>
</feature>
<dbReference type="CDD" id="cd05829">
    <property type="entry name" value="Sortase_F"/>
    <property type="match status" value="1"/>
</dbReference>
<evidence type="ECO:0000313" key="4">
    <source>
        <dbReference type="EMBL" id="MCF6138602.1"/>
    </source>
</evidence>
<name>A0ABS9H0S4_9BACL</name>
<dbReference type="PROSITE" id="PS51257">
    <property type="entry name" value="PROKAR_LIPOPROTEIN"/>
    <property type="match status" value="1"/>
</dbReference>
<evidence type="ECO:0000313" key="5">
    <source>
        <dbReference type="Proteomes" id="UP001649381"/>
    </source>
</evidence>
<protein>
    <submittedName>
        <fullName evidence="4">Class F sortase</fullName>
    </submittedName>
</protein>
<dbReference type="SUPFAM" id="SSF63817">
    <property type="entry name" value="Sortase"/>
    <property type="match status" value="1"/>
</dbReference>
<dbReference type="InterPro" id="IPR023365">
    <property type="entry name" value="Sortase_dom-sf"/>
</dbReference>
<keyword evidence="1" id="KW-0378">Hydrolase</keyword>
<dbReference type="RefSeq" id="WP_236335802.1">
    <property type="nucleotide sequence ID" value="NZ_JAKIJS010000001.1"/>
</dbReference>
<proteinExistence type="predicted"/>
<dbReference type="Proteomes" id="UP001649381">
    <property type="component" value="Unassembled WGS sequence"/>
</dbReference>
<evidence type="ECO:0000256" key="1">
    <source>
        <dbReference type="ARBA" id="ARBA00022801"/>
    </source>
</evidence>
<feature type="signal peptide" evidence="3">
    <location>
        <begin position="1"/>
        <end position="25"/>
    </location>
</feature>
<keyword evidence="5" id="KW-1185">Reference proteome</keyword>
<dbReference type="Pfam" id="PF04203">
    <property type="entry name" value="Sortase"/>
    <property type="match status" value="1"/>
</dbReference>
<evidence type="ECO:0000256" key="2">
    <source>
        <dbReference type="SAM" id="MobiDB-lite"/>
    </source>
</evidence>
<reference evidence="4 5" key="1">
    <citation type="submission" date="2022-01" db="EMBL/GenBank/DDBJ databases">
        <title>Alkalihalobacillus sp. EGI L200015, a novel bacterium isolated from a salt lake sediment.</title>
        <authorList>
            <person name="Gao L."/>
            <person name="Fang B.-Z."/>
            <person name="Li W.-J."/>
        </authorList>
    </citation>
    <scope>NUCLEOTIDE SEQUENCE [LARGE SCALE GENOMIC DNA]</scope>
    <source>
        <strain evidence="4 5">KCTC 12718</strain>
    </source>
</reference>
<sequence length="219" mass="23977">MKKTLQWLSLLLLAFALAGCMNPTADSKENQMQVNTSTQEQSTTNEEKDQSNSTASGQSTENVDIIKDERKGIVPVSIEIPSINVKTKVEHVGTLDDGRMDVPKDADNVGWYKPGTLPGAQGNSVIAGHVDDLTSPAVFYDLHKLKDGDKIIVKGKSGETLTFKVNQSKVYPRQDSPIENIFGYTYRSALNLITCTGDYDPKTTERAERLVVTAELVQG</sequence>
<organism evidence="4 5">
    <name type="scientific">Pseudalkalibacillus berkeleyi</name>
    <dbReference type="NCBI Taxonomy" id="1069813"/>
    <lineage>
        <taxon>Bacteria</taxon>
        <taxon>Bacillati</taxon>
        <taxon>Bacillota</taxon>
        <taxon>Bacilli</taxon>
        <taxon>Bacillales</taxon>
        <taxon>Fictibacillaceae</taxon>
        <taxon>Pseudalkalibacillus</taxon>
    </lineage>
</organism>
<evidence type="ECO:0000256" key="3">
    <source>
        <dbReference type="SAM" id="SignalP"/>
    </source>
</evidence>